<dbReference type="AlphaFoldDB" id="A0A814X7P9"/>
<evidence type="ECO:0000256" key="1">
    <source>
        <dbReference type="PROSITE-ProRule" id="PRU00047"/>
    </source>
</evidence>
<dbReference type="InterPro" id="IPR001810">
    <property type="entry name" value="F-box_dom"/>
</dbReference>
<dbReference type="OrthoDB" id="10144666at2759"/>
<dbReference type="PROSITE" id="PS50181">
    <property type="entry name" value="FBOX"/>
    <property type="match status" value="1"/>
</dbReference>
<dbReference type="EMBL" id="CAJOBC010009001">
    <property type="protein sequence ID" value="CAF3976504.1"/>
    <property type="molecule type" value="Genomic_DNA"/>
</dbReference>
<keyword evidence="1" id="KW-0862">Zinc</keyword>
<evidence type="ECO:0000313" key="4">
    <source>
        <dbReference type="EMBL" id="CAF1212595.1"/>
    </source>
</evidence>
<dbReference type="GO" id="GO:0003676">
    <property type="term" value="F:nucleic acid binding"/>
    <property type="evidence" value="ECO:0007669"/>
    <property type="project" value="InterPro"/>
</dbReference>
<dbReference type="InterPro" id="IPR001878">
    <property type="entry name" value="Znf_CCHC"/>
</dbReference>
<protein>
    <recommendedName>
        <fullName evidence="7">F-box domain-containing protein</fullName>
    </recommendedName>
</protein>
<dbReference type="InterPro" id="IPR032675">
    <property type="entry name" value="LRR_dom_sf"/>
</dbReference>
<feature type="non-terminal residue" evidence="4">
    <location>
        <position position="1"/>
    </location>
</feature>
<sequence length="457" mass="52891">MSVIIHCAKVKDSSDLFDIRRLIGHHYPGLVSVNCMYTENGFLLKTLEAHFKNTNVLQDIEKQQLIKIGDTKYRATVTNKNTKVFRCYKCKTLGHKVKECPVWRSGYRPTKALAIQNTQPAKSAKKLRRQAKRHAIESLSTLESLPNEILLEILRLLPARDTIFAFYNMNARIRHLIGAFQSINFTALPYTFFLEYCAMLMNREHELQSLTLSNLDSCEQIELFFSNFPVEQLKNLRSLTLFNPSYPVLDTILSKLSVLGCLSSLKIEFKEDAVSSAHFFCNFDTSVSLRLLKFNGSVYMSGFCVALYPNLVFLKITSTISLQYYADLLQSIPKTLEKLSVKLDVSDDLTDDIANLFLQNSNNVKHLKISIADNITFNHFQIMSIPFHQLLTLSFEYDADYDDTDDSYFDGSDWEQFIKSYLPCLKTLDIVMNVYDFRRDIYDRLQTFQTSFWFERK</sequence>
<evidence type="ECO:0000259" key="3">
    <source>
        <dbReference type="PROSITE" id="PS50181"/>
    </source>
</evidence>
<dbReference type="Gene3D" id="3.80.10.10">
    <property type="entry name" value="Ribonuclease Inhibitor"/>
    <property type="match status" value="1"/>
</dbReference>
<proteinExistence type="predicted"/>
<dbReference type="InterPro" id="IPR036875">
    <property type="entry name" value="Znf_CCHC_sf"/>
</dbReference>
<dbReference type="EMBL" id="CAJNOQ010009002">
    <property type="protein sequence ID" value="CAF1212595.1"/>
    <property type="molecule type" value="Genomic_DNA"/>
</dbReference>
<reference evidence="4" key="1">
    <citation type="submission" date="2021-02" db="EMBL/GenBank/DDBJ databases">
        <authorList>
            <person name="Nowell W R."/>
        </authorList>
    </citation>
    <scope>NUCLEOTIDE SEQUENCE</scope>
</reference>
<keyword evidence="6" id="KW-1185">Reference proteome</keyword>
<feature type="domain" description="CCHC-type" evidence="2">
    <location>
        <begin position="86"/>
        <end position="101"/>
    </location>
</feature>
<dbReference type="Proteomes" id="UP000681722">
    <property type="component" value="Unassembled WGS sequence"/>
</dbReference>
<name>A0A814X7P9_9BILA</name>
<dbReference type="GO" id="GO:0008270">
    <property type="term" value="F:zinc ion binding"/>
    <property type="evidence" value="ECO:0007669"/>
    <property type="project" value="UniProtKB-KW"/>
</dbReference>
<dbReference type="Proteomes" id="UP000663829">
    <property type="component" value="Unassembled WGS sequence"/>
</dbReference>
<accession>A0A814X7P9</accession>
<evidence type="ECO:0000259" key="2">
    <source>
        <dbReference type="PROSITE" id="PS50158"/>
    </source>
</evidence>
<evidence type="ECO:0000313" key="5">
    <source>
        <dbReference type="EMBL" id="CAF3976504.1"/>
    </source>
</evidence>
<evidence type="ECO:0000313" key="6">
    <source>
        <dbReference type="Proteomes" id="UP000663829"/>
    </source>
</evidence>
<organism evidence="4 6">
    <name type="scientific">Didymodactylos carnosus</name>
    <dbReference type="NCBI Taxonomy" id="1234261"/>
    <lineage>
        <taxon>Eukaryota</taxon>
        <taxon>Metazoa</taxon>
        <taxon>Spiralia</taxon>
        <taxon>Gnathifera</taxon>
        <taxon>Rotifera</taxon>
        <taxon>Eurotatoria</taxon>
        <taxon>Bdelloidea</taxon>
        <taxon>Philodinida</taxon>
        <taxon>Philodinidae</taxon>
        <taxon>Didymodactylos</taxon>
    </lineage>
</organism>
<comment type="caution">
    <text evidence="4">The sequence shown here is derived from an EMBL/GenBank/DDBJ whole genome shotgun (WGS) entry which is preliminary data.</text>
</comment>
<dbReference type="SUPFAM" id="SSF57756">
    <property type="entry name" value="Retrovirus zinc finger-like domains"/>
    <property type="match status" value="1"/>
</dbReference>
<keyword evidence="1" id="KW-0479">Metal-binding</keyword>
<dbReference type="PROSITE" id="PS50158">
    <property type="entry name" value="ZF_CCHC"/>
    <property type="match status" value="1"/>
</dbReference>
<keyword evidence="1" id="KW-0863">Zinc-finger</keyword>
<dbReference type="SUPFAM" id="SSF52047">
    <property type="entry name" value="RNI-like"/>
    <property type="match status" value="1"/>
</dbReference>
<evidence type="ECO:0008006" key="7">
    <source>
        <dbReference type="Google" id="ProtNLM"/>
    </source>
</evidence>
<gene>
    <name evidence="4" type="ORF">GPM918_LOCUS24288</name>
    <name evidence="5" type="ORF">SRO942_LOCUS24284</name>
</gene>
<feature type="domain" description="F-box" evidence="3">
    <location>
        <begin position="139"/>
        <end position="188"/>
    </location>
</feature>